<keyword evidence="10" id="KW-0460">Magnesium</keyword>
<dbReference type="GO" id="GO:0016787">
    <property type="term" value="F:hydrolase activity"/>
    <property type="evidence" value="ECO:0007669"/>
    <property type="project" value="UniProtKB-KW"/>
</dbReference>
<proteinExistence type="predicted"/>
<evidence type="ECO:0000256" key="1">
    <source>
        <dbReference type="ARBA" id="ARBA00001946"/>
    </source>
</evidence>
<sequence length="730" mass="82581">MPSVRAVREAEESSVTVQTPPRANAEQQSQTDSARHQPIQGSLQTDTGHPETARRFRQVPGEPVTANTEDLEPDDIVIAVMGPTGSGKSTFVHIASGCDAQKIGHGLTSYTTDVRAIRFFDQESGRHIVLVDTPGFDDTYKSDLDILNMISDWLNSSYKRGKLLSGILYLHRISDNRMAGTPLKNFRLLQKLCGNDALRKVYLTTTMWDEVTQSVGDKRLEELKTEYWKSMLTQGAQAVCSQTGKNSAKRIVQLIVSQHATRKPMLLQREMNDLQKQLTETQAGQELYAQLKQFVERHEPDLQRIDRERKVTSEPSVLEELLRDYYTLRVQIDDASRQMQELRPSWFRRHFPHKAQTSIPRCQTVQEPPQTGSAHPGTARGLDQAFGGPPATVDSSLHTSTERQSQKGASIREPPQTDSSCHEPTWGPQICEEPAIVNTEDLGPDDIVIAVMGPTGSGKSTFVRLASGHVVQGIGHALRSCANDVRAIRFLHQESGRNVVLVDTPGFNDTFKSDLEILNTISDWLNSSYKKGKLLSGILYLHRISDNRMAGTPLKNLRVFRQLCGKDALDKVYLTTTMWDEVEPSIGERRLEELRTEYWKSMITQGARIFRCRSDDDSAKKLIQQIVGQEAARRAVLLQEEMSELQKPLKETQAGQELYAELEKLVEEQMVLLKKIDGERKAASEANVLEELLRKYYALQTQIDDKLRQTQELRLSWLEYLVRLFSRKRE</sequence>
<keyword evidence="8 16" id="KW-0378">Hydrolase</keyword>
<evidence type="ECO:0000256" key="8">
    <source>
        <dbReference type="ARBA" id="ARBA00022801"/>
    </source>
</evidence>
<dbReference type="GO" id="GO:0015031">
    <property type="term" value="P:protein transport"/>
    <property type="evidence" value="ECO:0007669"/>
    <property type="project" value="UniProtKB-KW"/>
</dbReference>
<reference evidence="16" key="2">
    <citation type="journal article" date="2020" name="Nat. Commun.">
        <title>Large-scale genome sequencing of mycorrhizal fungi provides insights into the early evolution of symbiotic traits.</title>
        <authorList>
            <person name="Miyauchi S."/>
            <person name="Kiss E."/>
            <person name="Kuo A."/>
            <person name="Drula E."/>
            <person name="Kohler A."/>
            <person name="Sanchez-Garcia M."/>
            <person name="Morin E."/>
            <person name="Andreopoulos B."/>
            <person name="Barry K.W."/>
            <person name="Bonito G."/>
            <person name="Buee M."/>
            <person name="Carver A."/>
            <person name="Chen C."/>
            <person name="Cichocki N."/>
            <person name="Clum A."/>
            <person name="Culley D."/>
            <person name="Crous P.W."/>
            <person name="Fauchery L."/>
            <person name="Girlanda M."/>
            <person name="Hayes R.D."/>
            <person name="Keri Z."/>
            <person name="LaButti K."/>
            <person name="Lipzen A."/>
            <person name="Lombard V."/>
            <person name="Magnuson J."/>
            <person name="Maillard F."/>
            <person name="Murat C."/>
            <person name="Nolan M."/>
            <person name="Ohm R.A."/>
            <person name="Pangilinan J."/>
            <person name="Pereira M.F."/>
            <person name="Perotto S."/>
            <person name="Peter M."/>
            <person name="Pfister S."/>
            <person name="Riley R."/>
            <person name="Sitrit Y."/>
            <person name="Stielow J.B."/>
            <person name="Szollosi G."/>
            <person name="Zifcakova L."/>
            <person name="Stursova M."/>
            <person name="Spatafora J.W."/>
            <person name="Tedersoo L."/>
            <person name="Vaario L.M."/>
            <person name="Yamada A."/>
            <person name="Yan M."/>
            <person name="Wang P."/>
            <person name="Xu J."/>
            <person name="Bruns T."/>
            <person name="Baldrian P."/>
            <person name="Vilgalys R."/>
            <person name="Dunand C."/>
            <person name="Henrissat B."/>
            <person name="Grigoriev I.V."/>
            <person name="Hibbett D."/>
            <person name="Nagy L.G."/>
            <person name="Martin F.M."/>
        </authorList>
    </citation>
    <scope>NUCLEOTIDE SEQUENCE</scope>
    <source>
        <strain evidence="16">BED1</strain>
    </source>
</reference>
<keyword evidence="5" id="KW-0934">Plastid</keyword>
<reference evidence="16" key="1">
    <citation type="submission" date="2019-10" db="EMBL/GenBank/DDBJ databases">
        <authorList>
            <consortium name="DOE Joint Genome Institute"/>
            <person name="Kuo A."/>
            <person name="Miyauchi S."/>
            <person name="Kiss E."/>
            <person name="Drula E."/>
            <person name="Kohler A."/>
            <person name="Sanchez-Garcia M."/>
            <person name="Andreopoulos B."/>
            <person name="Barry K.W."/>
            <person name="Bonito G."/>
            <person name="Buee M."/>
            <person name="Carver A."/>
            <person name="Chen C."/>
            <person name="Cichocki N."/>
            <person name="Clum A."/>
            <person name="Culley D."/>
            <person name="Crous P.W."/>
            <person name="Fauchery L."/>
            <person name="Girlanda M."/>
            <person name="Hayes R."/>
            <person name="Keri Z."/>
            <person name="LaButti K."/>
            <person name="Lipzen A."/>
            <person name="Lombard V."/>
            <person name="Magnuson J."/>
            <person name="Maillard F."/>
            <person name="Morin E."/>
            <person name="Murat C."/>
            <person name="Nolan M."/>
            <person name="Ohm R."/>
            <person name="Pangilinan J."/>
            <person name="Pereira M."/>
            <person name="Perotto S."/>
            <person name="Peter M."/>
            <person name="Riley R."/>
            <person name="Sitrit Y."/>
            <person name="Stielow B."/>
            <person name="Szollosi G."/>
            <person name="Zifcakova L."/>
            <person name="Stursova M."/>
            <person name="Spatafora J.W."/>
            <person name="Tedersoo L."/>
            <person name="Vaario L.-M."/>
            <person name="Yamada A."/>
            <person name="Yan M."/>
            <person name="Wang P."/>
            <person name="Xu J."/>
            <person name="Bruns T."/>
            <person name="Baldrian P."/>
            <person name="Vilgalys R."/>
            <person name="Henrissat B."/>
            <person name="Grigoriev I.V."/>
            <person name="Hibbett D."/>
            <person name="Nagy L.G."/>
            <person name="Martin F.M."/>
        </authorList>
    </citation>
    <scope>NUCLEOTIDE SEQUENCE</scope>
    <source>
        <strain evidence="16">BED1</strain>
    </source>
</reference>
<comment type="subcellular location">
    <subcellularLocation>
        <location evidence="2">Membrane</location>
        <topology evidence="2">Single-pass membrane protein</topology>
    </subcellularLocation>
    <subcellularLocation>
        <location evidence="14">Plastid</location>
        <location evidence="14">Chloroplast outer membrane</location>
    </subcellularLocation>
</comment>
<dbReference type="EMBL" id="WHUW01000335">
    <property type="protein sequence ID" value="KAF8415384.1"/>
    <property type="molecule type" value="Genomic_DNA"/>
</dbReference>
<feature type="region of interest" description="Disordered" evidence="15">
    <location>
        <begin position="357"/>
        <end position="428"/>
    </location>
</feature>
<name>A0AAD4BB83_BOLED</name>
<evidence type="ECO:0000256" key="15">
    <source>
        <dbReference type="SAM" id="MobiDB-lite"/>
    </source>
</evidence>
<keyword evidence="9" id="KW-1002">Plastid outer membrane</keyword>
<dbReference type="GO" id="GO:0005525">
    <property type="term" value="F:GTP binding"/>
    <property type="evidence" value="ECO:0007669"/>
    <property type="project" value="InterPro"/>
</dbReference>
<dbReference type="AlphaFoldDB" id="A0AAD4BB83"/>
<evidence type="ECO:0000256" key="10">
    <source>
        <dbReference type="ARBA" id="ARBA00022842"/>
    </source>
</evidence>
<dbReference type="InterPro" id="IPR045058">
    <property type="entry name" value="GIMA/IAN/Toc"/>
</dbReference>
<evidence type="ECO:0000313" key="16">
    <source>
        <dbReference type="EMBL" id="KAF8415384.1"/>
    </source>
</evidence>
<evidence type="ECO:0000256" key="11">
    <source>
        <dbReference type="ARBA" id="ARBA00022927"/>
    </source>
</evidence>
<dbReference type="GO" id="GO:0046872">
    <property type="term" value="F:metal ion binding"/>
    <property type="evidence" value="ECO:0007669"/>
    <property type="project" value="UniProtKB-KW"/>
</dbReference>
<comment type="cofactor">
    <cofactor evidence="1">
        <name>Mg(2+)</name>
        <dbReference type="ChEBI" id="CHEBI:18420"/>
    </cofactor>
</comment>
<feature type="compositionally biased region" description="Polar residues" evidence="15">
    <location>
        <begin position="13"/>
        <end position="32"/>
    </location>
</feature>
<accession>A0AAD4BB83</accession>
<feature type="compositionally biased region" description="Polar residues" evidence="15">
    <location>
        <begin position="357"/>
        <end position="373"/>
    </location>
</feature>
<evidence type="ECO:0000256" key="13">
    <source>
        <dbReference type="ARBA" id="ARBA00023136"/>
    </source>
</evidence>
<dbReference type="PANTHER" id="PTHR10903">
    <property type="entry name" value="GTPASE, IMAP FAMILY MEMBER-RELATED"/>
    <property type="match status" value="1"/>
</dbReference>
<dbReference type="Gene3D" id="3.40.50.300">
    <property type="entry name" value="P-loop containing nucleotide triphosphate hydrolases"/>
    <property type="match status" value="2"/>
</dbReference>
<gene>
    <name evidence="16" type="ORF">L210DRAFT_3495769</name>
</gene>
<comment type="caution">
    <text evidence="16">The sequence shown here is derived from an EMBL/GenBank/DDBJ whole genome shotgun (WGS) entry which is preliminary data.</text>
</comment>
<feature type="region of interest" description="Disordered" evidence="15">
    <location>
        <begin position="1"/>
        <end position="68"/>
    </location>
</feature>
<dbReference type="SUPFAM" id="SSF52540">
    <property type="entry name" value="P-loop containing nucleoside triphosphate hydrolases"/>
    <property type="match status" value="2"/>
</dbReference>
<dbReference type="PANTHER" id="PTHR10903:SF135">
    <property type="entry name" value="TRANSLOCASE OF CHLOROPLAST 120, CHLOROPLASTIC-RELATED"/>
    <property type="match status" value="1"/>
</dbReference>
<dbReference type="InterPro" id="IPR027417">
    <property type="entry name" value="P-loop_NTPase"/>
</dbReference>
<keyword evidence="6" id="KW-0812">Transmembrane</keyword>
<keyword evidence="13" id="KW-0472">Membrane</keyword>
<evidence type="ECO:0000256" key="6">
    <source>
        <dbReference type="ARBA" id="ARBA00022692"/>
    </source>
</evidence>
<evidence type="ECO:0000256" key="2">
    <source>
        <dbReference type="ARBA" id="ARBA00004167"/>
    </source>
</evidence>
<evidence type="ECO:0000256" key="9">
    <source>
        <dbReference type="ARBA" id="ARBA00022805"/>
    </source>
</evidence>
<keyword evidence="4" id="KW-0150">Chloroplast</keyword>
<dbReference type="CDD" id="cd00882">
    <property type="entry name" value="Ras_like_GTPase"/>
    <property type="match status" value="2"/>
</dbReference>
<keyword evidence="17" id="KW-1185">Reference proteome</keyword>
<protein>
    <submittedName>
        <fullName evidence="16">P-loop containing nucleoside triphosphate hydrolase protein</fullName>
    </submittedName>
</protein>
<dbReference type="GO" id="GO:0016020">
    <property type="term" value="C:membrane"/>
    <property type="evidence" value="ECO:0007669"/>
    <property type="project" value="UniProtKB-SubCell"/>
</dbReference>
<dbReference type="Proteomes" id="UP001194468">
    <property type="component" value="Unassembled WGS sequence"/>
</dbReference>
<keyword evidence="7" id="KW-0479">Metal-binding</keyword>
<evidence type="ECO:0000313" key="17">
    <source>
        <dbReference type="Proteomes" id="UP001194468"/>
    </source>
</evidence>
<evidence type="ECO:0000256" key="14">
    <source>
        <dbReference type="ARBA" id="ARBA00024013"/>
    </source>
</evidence>
<evidence type="ECO:0000256" key="3">
    <source>
        <dbReference type="ARBA" id="ARBA00022448"/>
    </source>
</evidence>
<feature type="compositionally biased region" description="Basic and acidic residues" evidence="15">
    <location>
        <begin position="1"/>
        <end position="11"/>
    </location>
</feature>
<keyword evidence="11" id="KW-0653">Protein transport</keyword>
<evidence type="ECO:0000256" key="4">
    <source>
        <dbReference type="ARBA" id="ARBA00022528"/>
    </source>
</evidence>
<organism evidence="16 17">
    <name type="scientific">Boletus edulis BED1</name>
    <dbReference type="NCBI Taxonomy" id="1328754"/>
    <lineage>
        <taxon>Eukaryota</taxon>
        <taxon>Fungi</taxon>
        <taxon>Dikarya</taxon>
        <taxon>Basidiomycota</taxon>
        <taxon>Agaricomycotina</taxon>
        <taxon>Agaricomycetes</taxon>
        <taxon>Agaricomycetidae</taxon>
        <taxon>Boletales</taxon>
        <taxon>Boletineae</taxon>
        <taxon>Boletaceae</taxon>
        <taxon>Boletoideae</taxon>
        <taxon>Boletus</taxon>
    </lineage>
</organism>
<evidence type="ECO:0000256" key="5">
    <source>
        <dbReference type="ARBA" id="ARBA00022640"/>
    </source>
</evidence>
<evidence type="ECO:0000256" key="12">
    <source>
        <dbReference type="ARBA" id="ARBA00022989"/>
    </source>
</evidence>
<keyword evidence="3" id="KW-0813">Transport</keyword>
<evidence type="ECO:0000256" key="7">
    <source>
        <dbReference type="ARBA" id="ARBA00022723"/>
    </source>
</evidence>
<keyword evidence="12" id="KW-1133">Transmembrane helix</keyword>